<dbReference type="InterPro" id="IPR025724">
    <property type="entry name" value="GAG-pre-integrase_dom"/>
</dbReference>
<accession>A0A2U1Q8Z1</accession>
<dbReference type="Pfam" id="PF00665">
    <property type="entry name" value="rve"/>
    <property type="match status" value="1"/>
</dbReference>
<dbReference type="PROSITE" id="PS50158">
    <property type="entry name" value="ZF_CCHC"/>
    <property type="match status" value="1"/>
</dbReference>
<sequence length="1382" mass="157372">MADVMRHMAANFSKLEKFEGVDFRRWQKKMQFLLTSMNVVSVLTSTIPEDYGDDATMEQMRARSKWENDDYVCRGLILNGMSDSLFDIYQNVESSKELWDSLEAKYMAEDASSKKFLVSDFNNYKMVDSRPVMEQYNELLSILGRFTQHKMNMDEAISVSCIIDKLPPSWKDFKHMLKHKKEELTLVELGSHLRIEESLKAQDIDKPKSSNATGPSVVNMVEHNNSSRNNDNKGKRKHHDNTKDDLNKKPKVTCWKCGKPGHFRKDCKGGKVGNKSNGSGTSGGNGNTNSLKGQNMFNKSFEIYYVTYISEIYFVQDDDVAWWVDSGATIHVCKDRSWFKTYESMNDGSILHMGNESTALVHGKGCVDLKFSSGKIVSLFNVLHVPDIRKNLVSSSVLNNCGYKQVIESDKLNIVHDNVNSAFMSTTKLNDSNLWHARLGHVHFKRMQDMSKDGLIPAFDMDTKKCKTCMMNKITKKPFQSVKRETKVLELIHSDLCDLHATPSLGNKKYFVTFIDDASRFCYVYLLHTKDEALDKFKVFKTEVELQQGSLIKRFRTDRGGEYMDTLYFQSVGIIHETTAPYTPQQNGISERKNRVLKEMVNSMLSYSGLSQGFWGEAMLTACYLLNRVPNKRNKVTPYELWTKRKPNLNFLRIWGCRAVVRLPDPKQKTLGERGIECIFVGYAEHSKAYRFYVIEPNESVSINSIIESRDALFDENRFSSIPRPSQRIPNGTNDNGASEEPDVVSAEVPAEVVEQQPEPELRRSNRVRTPKSFGPEFQLYLIEGTRSEVSDQYSYCFIIEGDPKTFEEAMKSQDVAFWKEAVNDEMDSIMGNNTYVLTDLPPGCTPLGCKWIFKKKMKVDGTVEKFKARLVIQGFKQKSGIDYFDTYAPVARISTIRLLIALASIHNLIIHQMDVKTAFLNGDLDEEVYMKQPQGFIMPGNENKAPKQWHQKFDEVVLSSGYSLNQADKCVYSKFDESGKGVIICLYVDDMLIFGTDQNQVDLTKEFLSSKFSMKDMGEADVILGIRIKHEMSTPMDTSEKLMPNTGKAVSQLEYSRVIGCLMYAMTCTRPDIAFAVGKLSRYTSNPSAHHWQAIQRVFKYLKRTMDYSLSYTGYPSVLEGYTDASWISNTKDNSSTSGWVFLLGGGAISWASKKQTCITSSIMESEFVALAAAGKEPEWLRNLLLEIPLWPKPIVPISIRCDSAATLAKAYSQMYNGKSRHLGVRHSMIRELIMNGVPFLSAIYSELRDELVNLQPCCGKLCLTFTVKPKLGLIQVELPTETFSLGWVPTESSYIISAARMEEHIKHERELRLHILVVDVFIERLSQYATRVEDISPIFKKLHHFLNSLCPHQATWSLQRGPVEASHWKAQIAFISYNLR</sequence>
<feature type="compositionally biased region" description="Polar residues" evidence="3">
    <location>
        <begin position="209"/>
        <end position="229"/>
    </location>
</feature>
<evidence type="ECO:0000313" key="7">
    <source>
        <dbReference type="Proteomes" id="UP000245207"/>
    </source>
</evidence>
<dbReference type="STRING" id="35608.A0A2U1Q8Z1"/>
<dbReference type="Pfam" id="PF25597">
    <property type="entry name" value="SH3_retrovirus"/>
    <property type="match status" value="1"/>
</dbReference>
<dbReference type="SUPFAM" id="SSF56672">
    <property type="entry name" value="DNA/RNA polymerases"/>
    <property type="match status" value="1"/>
</dbReference>
<dbReference type="Pfam" id="PF22936">
    <property type="entry name" value="Pol_BBD"/>
    <property type="match status" value="1"/>
</dbReference>
<dbReference type="GO" id="GO:0015074">
    <property type="term" value="P:DNA integration"/>
    <property type="evidence" value="ECO:0007669"/>
    <property type="project" value="InterPro"/>
</dbReference>
<dbReference type="InterPro" id="IPR043502">
    <property type="entry name" value="DNA/RNA_pol_sf"/>
</dbReference>
<evidence type="ECO:0000259" key="4">
    <source>
        <dbReference type="PROSITE" id="PS50158"/>
    </source>
</evidence>
<feature type="domain" description="Integrase catalytic" evidence="5">
    <location>
        <begin position="474"/>
        <end position="646"/>
    </location>
</feature>
<dbReference type="InterPro" id="IPR001878">
    <property type="entry name" value="Znf_CCHC"/>
</dbReference>
<dbReference type="PANTHER" id="PTHR47592">
    <property type="entry name" value="PBF68 PROTEIN"/>
    <property type="match status" value="1"/>
</dbReference>
<dbReference type="Gene3D" id="4.10.60.10">
    <property type="entry name" value="Zinc finger, CCHC-type"/>
    <property type="match status" value="1"/>
</dbReference>
<reference evidence="6 7" key="1">
    <citation type="journal article" date="2018" name="Mol. Plant">
        <title>The genome of Artemisia annua provides insight into the evolution of Asteraceae family and artemisinin biosynthesis.</title>
        <authorList>
            <person name="Shen Q."/>
            <person name="Zhang L."/>
            <person name="Liao Z."/>
            <person name="Wang S."/>
            <person name="Yan T."/>
            <person name="Shi P."/>
            <person name="Liu M."/>
            <person name="Fu X."/>
            <person name="Pan Q."/>
            <person name="Wang Y."/>
            <person name="Lv Z."/>
            <person name="Lu X."/>
            <person name="Zhang F."/>
            <person name="Jiang W."/>
            <person name="Ma Y."/>
            <person name="Chen M."/>
            <person name="Hao X."/>
            <person name="Li L."/>
            <person name="Tang Y."/>
            <person name="Lv G."/>
            <person name="Zhou Y."/>
            <person name="Sun X."/>
            <person name="Brodelius P.E."/>
            <person name="Rose J.K.C."/>
            <person name="Tang K."/>
        </authorList>
    </citation>
    <scope>NUCLEOTIDE SEQUENCE [LARGE SCALE GENOMIC DNA]</scope>
    <source>
        <strain evidence="7">cv. Huhao1</strain>
        <tissue evidence="6">Leaf</tissue>
    </source>
</reference>
<dbReference type="SMART" id="SM00343">
    <property type="entry name" value="ZnF_C2HC"/>
    <property type="match status" value="1"/>
</dbReference>
<dbReference type="EMBL" id="PKPP01000311">
    <property type="protein sequence ID" value="PWA94484.1"/>
    <property type="molecule type" value="Genomic_DNA"/>
</dbReference>
<dbReference type="Proteomes" id="UP000245207">
    <property type="component" value="Unassembled WGS sequence"/>
</dbReference>
<dbReference type="CDD" id="cd09272">
    <property type="entry name" value="RNase_HI_RT_Ty1"/>
    <property type="match status" value="1"/>
</dbReference>
<keyword evidence="2" id="KW-0863">Zinc-finger</keyword>
<feature type="region of interest" description="Disordered" evidence="3">
    <location>
        <begin position="266"/>
        <end position="290"/>
    </location>
</feature>
<dbReference type="GO" id="GO:0004190">
    <property type="term" value="F:aspartic-type endopeptidase activity"/>
    <property type="evidence" value="ECO:0007669"/>
    <property type="project" value="UniProtKB-KW"/>
</dbReference>
<dbReference type="Pfam" id="PF07727">
    <property type="entry name" value="RVT_2"/>
    <property type="match status" value="1"/>
</dbReference>
<keyword evidence="7" id="KW-1185">Reference proteome</keyword>
<dbReference type="SUPFAM" id="SSF53098">
    <property type="entry name" value="Ribonuclease H-like"/>
    <property type="match status" value="1"/>
</dbReference>
<feature type="region of interest" description="Disordered" evidence="3">
    <location>
        <begin position="721"/>
        <end position="747"/>
    </location>
</feature>
<dbReference type="Gene3D" id="3.30.420.10">
    <property type="entry name" value="Ribonuclease H-like superfamily/Ribonuclease H"/>
    <property type="match status" value="1"/>
</dbReference>
<evidence type="ECO:0000256" key="1">
    <source>
        <dbReference type="ARBA" id="ARBA00022750"/>
    </source>
</evidence>
<dbReference type="InterPro" id="IPR036875">
    <property type="entry name" value="Znf_CCHC_sf"/>
</dbReference>
<dbReference type="PROSITE" id="PS50994">
    <property type="entry name" value="INTEGRASE"/>
    <property type="match status" value="1"/>
</dbReference>
<feature type="domain" description="CCHC-type" evidence="4">
    <location>
        <begin position="254"/>
        <end position="268"/>
    </location>
</feature>
<feature type="compositionally biased region" description="Polar residues" evidence="3">
    <location>
        <begin position="721"/>
        <end position="737"/>
    </location>
</feature>
<feature type="region of interest" description="Disordered" evidence="3">
    <location>
        <begin position="200"/>
        <end position="247"/>
    </location>
</feature>
<keyword evidence="2" id="KW-0862">Zinc</keyword>
<dbReference type="OrthoDB" id="2013098at2759"/>
<dbReference type="Pfam" id="PF13976">
    <property type="entry name" value="gag_pre-integrs"/>
    <property type="match status" value="1"/>
</dbReference>
<comment type="caution">
    <text evidence="6">The sequence shown here is derived from an EMBL/GenBank/DDBJ whole genome shotgun (WGS) entry which is preliminary data.</text>
</comment>
<dbReference type="Pfam" id="PF14223">
    <property type="entry name" value="Retrotran_gag_2"/>
    <property type="match status" value="1"/>
</dbReference>
<dbReference type="GO" id="GO:0008270">
    <property type="term" value="F:zinc ion binding"/>
    <property type="evidence" value="ECO:0007669"/>
    <property type="project" value="UniProtKB-KW"/>
</dbReference>
<proteinExistence type="predicted"/>
<dbReference type="InterPro" id="IPR013103">
    <property type="entry name" value="RVT_2"/>
</dbReference>
<keyword evidence="2" id="KW-0479">Metal-binding</keyword>
<keyword evidence="1" id="KW-0378">Hydrolase</keyword>
<evidence type="ECO:0000313" key="6">
    <source>
        <dbReference type="EMBL" id="PWA94484.1"/>
    </source>
</evidence>
<organism evidence="6 7">
    <name type="scientific">Artemisia annua</name>
    <name type="common">Sweet wormwood</name>
    <dbReference type="NCBI Taxonomy" id="35608"/>
    <lineage>
        <taxon>Eukaryota</taxon>
        <taxon>Viridiplantae</taxon>
        <taxon>Streptophyta</taxon>
        <taxon>Embryophyta</taxon>
        <taxon>Tracheophyta</taxon>
        <taxon>Spermatophyta</taxon>
        <taxon>Magnoliopsida</taxon>
        <taxon>eudicotyledons</taxon>
        <taxon>Gunneridae</taxon>
        <taxon>Pentapetalae</taxon>
        <taxon>asterids</taxon>
        <taxon>campanulids</taxon>
        <taxon>Asterales</taxon>
        <taxon>Asteraceae</taxon>
        <taxon>Asteroideae</taxon>
        <taxon>Anthemideae</taxon>
        <taxon>Artemisiinae</taxon>
        <taxon>Artemisia</taxon>
    </lineage>
</organism>
<dbReference type="Pfam" id="PF00098">
    <property type="entry name" value="zf-CCHC"/>
    <property type="match status" value="1"/>
</dbReference>
<dbReference type="InterPro" id="IPR001584">
    <property type="entry name" value="Integrase_cat-core"/>
</dbReference>
<dbReference type="InterPro" id="IPR054722">
    <property type="entry name" value="PolX-like_BBD"/>
</dbReference>
<dbReference type="PANTHER" id="PTHR47592:SF29">
    <property type="entry name" value="ZINC FINGER, CCHC-TYPE"/>
    <property type="match status" value="1"/>
</dbReference>
<keyword evidence="1" id="KW-0645">Protease</keyword>
<dbReference type="GO" id="GO:0003676">
    <property type="term" value="F:nucleic acid binding"/>
    <property type="evidence" value="ECO:0007669"/>
    <property type="project" value="InterPro"/>
</dbReference>
<dbReference type="InterPro" id="IPR012337">
    <property type="entry name" value="RNaseH-like_sf"/>
</dbReference>
<keyword evidence="1" id="KW-0064">Aspartyl protease</keyword>
<protein>
    <submittedName>
        <fullName evidence="6">Zinc finger, CCHC-type</fullName>
    </submittedName>
</protein>
<dbReference type="InterPro" id="IPR057670">
    <property type="entry name" value="SH3_retrovirus"/>
</dbReference>
<evidence type="ECO:0000256" key="3">
    <source>
        <dbReference type="SAM" id="MobiDB-lite"/>
    </source>
</evidence>
<gene>
    <name evidence="6" type="ORF">CTI12_AA056430</name>
</gene>
<dbReference type="InterPro" id="IPR036397">
    <property type="entry name" value="RNaseH_sf"/>
</dbReference>
<evidence type="ECO:0000259" key="5">
    <source>
        <dbReference type="PROSITE" id="PS50994"/>
    </source>
</evidence>
<evidence type="ECO:0000256" key="2">
    <source>
        <dbReference type="PROSITE-ProRule" id="PRU00047"/>
    </source>
</evidence>
<name>A0A2U1Q8Z1_ARTAN</name>
<dbReference type="SUPFAM" id="SSF57756">
    <property type="entry name" value="Retrovirus zinc finger-like domains"/>
    <property type="match status" value="1"/>
</dbReference>